<evidence type="ECO:0000313" key="1">
    <source>
        <dbReference type="EMBL" id="KAG7044437.1"/>
    </source>
</evidence>
<comment type="caution">
    <text evidence="1">The sequence shown here is derived from an EMBL/GenBank/DDBJ whole genome shotgun (WGS) entry which is preliminary data.</text>
</comment>
<gene>
    <name evidence="1" type="ORF">JMJ77_003899</name>
</gene>
<protein>
    <submittedName>
        <fullName evidence="1">Exo-rhamnogalacturonase b</fullName>
    </submittedName>
</protein>
<keyword evidence="2" id="KW-1185">Reference proteome</keyword>
<dbReference type="EMBL" id="JAESDN010000010">
    <property type="protein sequence ID" value="KAG7044437.1"/>
    <property type="molecule type" value="Genomic_DNA"/>
</dbReference>
<dbReference type="AlphaFoldDB" id="A0A9P7QYA3"/>
<evidence type="ECO:0000313" key="2">
    <source>
        <dbReference type="Proteomes" id="UP000699042"/>
    </source>
</evidence>
<name>A0A9P7QYA3_9PEZI</name>
<dbReference type="Proteomes" id="UP000699042">
    <property type="component" value="Unassembled WGS sequence"/>
</dbReference>
<proteinExistence type="predicted"/>
<organism evidence="1 2">
    <name type="scientific">Colletotrichum scovillei</name>
    <dbReference type="NCBI Taxonomy" id="1209932"/>
    <lineage>
        <taxon>Eukaryota</taxon>
        <taxon>Fungi</taxon>
        <taxon>Dikarya</taxon>
        <taxon>Ascomycota</taxon>
        <taxon>Pezizomycotina</taxon>
        <taxon>Sordariomycetes</taxon>
        <taxon>Hypocreomycetidae</taxon>
        <taxon>Glomerellales</taxon>
        <taxon>Glomerellaceae</taxon>
        <taxon>Colletotrichum</taxon>
        <taxon>Colletotrichum acutatum species complex</taxon>
    </lineage>
</organism>
<reference evidence="1" key="1">
    <citation type="submission" date="2021-05" db="EMBL/GenBank/DDBJ databases">
        <title>Comparative genomics of three Colletotrichum scovillei strains and genetic complementation revealed genes involved fungal growth and virulence on chili pepper.</title>
        <authorList>
            <person name="Hsieh D.-K."/>
            <person name="Chuang S.-C."/>
            <person name="Chen C.-Y."/>
            <person name="Chao Y.-T."/>
            <person name="Lu M.-Y.J."/>
            <person name="Lee M.-H."/>
            <person name="Shih M.-C."/>
        </authorList>
    </citation>
    <scope>NUCLEOTIDE SEQUENCE</scope>
    <source>
        <strain evidence="1">Coll-153</strain>
    </source>
</reference>
<accession>A0A9P7QYA3</accession>
<sequence>MRHVGSAGIEVIPNLSIAVERSDSVAFPNHTITSKVPDGALVLEAHRHRDREPAGGDHRRLDVVHWSIKHNDALGAAFVVERAQQRRRVVPAVSVRLEYAEAPTFLLRPLCPVTGTRDICVRFSQQSGRREPSAFKPED</sequence>